<evidence type="ECO:0000313" key="3">
    <source>
        <dbReference type="RefSeq" id="XP_029644405.1"/>
    </source>
</evidence>
<sequence>MTENTTEAACLPRPLYSHLYRIPLSVWKLIEQTVPDSERQEIKNILGVGLVEESIQLQNELETLQEIFTEYHEGNRSQVAPRIPEPPTARETLIKEISFLISSIKEKAEYNGLDSSQVLLKFNKEIRDYVSQQQEIYQETKQYDSSSSVMSKNQSISSNINQCSNSMKDEIQAMIHSLNYLKIDDVAQDLRSRLEDEIRQLLRNIELLQNNLDITEQSVSETVSTSKKVIPTISELRLERKLLEEELLKESTSRKSTPSPSSAVKLPAKKPSRNVDAVDKNIKKPNSSVETDFSENVCLGLSQYRFLPHPPGHGKPKVNSAEKFRRMIYNSRSTH</sequence>
<dbReference type="PANTHER" id="PTHR28601">
    <property type="entry name" value="COILED-COIL DOMAIN-CONTAINING PROTEIN 24"/>
    <property type="match status" value="1"/>
</dbReference>
<dbReference type="InterPro" id="IPR031367">
    <property type="entry name" value="CCDC24"/>
</dbReference>
<reference evidence="3" key="1">
    <citation type="submission" date="2025-08" db="UniProtKB">
        <authorList>
            <consortium name="RefSeq"/>
        </authorList>
    </citation>
    <scope>IDENTIFICATION</scope>
</reference>
<dbReference type="KEGG" id="osn:115218633"/>
<dbReference type="AlphaFoldDB" id="A0A6P7T1Z9"/>
<accession>A0A6P7T1Z9</accession>
<dbReference type="RefSeq" id="XP_029644405.1">
    <property type="nucleotide sequence ID" value="XM_029788545.2"/>
</dbReference>
<keyword evidence="2" id="KW-1185">Reference proteome</keyword>
<evidence type="ECO:0000313" key="2">
    <source>
        <dbReference type="Proteomes" id="UP000515154"/>
    </source>
</evidence>
<proteinExistence type="predicted"/>
<evidence type="ECO:0000256" key="1">
    <source>
        <dbReference type="SAM" id="MobiDB-lite"/>
    </source>
</evidence>
<name>A0A6P7T1Z9_9MOLL</name>
<dbReference type="Pfam" id="PF15669">
    <property type="entry name" value="CCDC24"/>
    <property type="match status" value="1"/>
</dbReference>
<dbReference type="PANTHER" id="PTHR28601:SF1">
    <property type="entry name" value="COILED-COIL DOMAIN-CONTAINING PROTEIN 24"/>
    <property type="match status" value="1"/>
</dbReference>
<gene>
    <name evidence="3" type="primary">LOC115218633</name>
</gene>
<protein>
    <submittedName>
        <fullName evidence="3">Coiled-coil domain-containing protein 24-like isoform X1</fullName>
    </submittedName>
</protein>
<organism evidence="2 3">
    <name type="scientific">Octopus sinensis</name>
    <name type="common">East Asian common octopus</name>
    <dbReference type="NCBI Taxonomy" id="2607531"/>
    <lineage>
        <taxon>Eukaryota</taxon>
        <taxon>Metazoa</taxon>
        <taxon>Spiralia</taxon>
        <taxon>Lophotrochozoa</taxon>
        <taxon>Mollusca</taxon>
        <taxon>Cephalopoda</taxon>
        <taxon>Coleoidea</taxon>
        <taxon>Octopodiformes</taxon>
        <taxon>Octopoda</taxon>
        <taxon>Incirrata</taxon>
        <taxon>Octopodidae</taxon>
        <taxon>Octopus</taxon>
    </lineage>
</organism>
<dbReference type="Proteomes" id="UP000515154">
    <property type="component" value="Linkage group LG13"/>
</dbReference>
<feature type="region of interest" description="Disordered" evidence="1">
    <location>
        <begin position="249"/>
        <end position="288"/>
    </location>
</feature>